<name>A7TR14_VANPO</name>
<evidence type="ECO:0000313" key="4">
    <source>
        <dbReference type="Proteomes" id="UP000000267"/>
    </source>
</evidence>
<dbReference type="eggNOG" id="KOG1575">
    <property type="taxonomic scope" value="Eukaryota"/>
</dbReference>
<gene>
    <name evidence="3" type="ORF">Kpol_449p4</name>
</gene>
<dbReference type="Proteomes" id="UP000000267">
    <property type="component" value="Unassembled WGS sequence"/>
</dbReference>
<keyword evidence="1" id="KW-0560">Oxidoreductase</keyword>
<evidence type="ECO:0000313" key="3">
    <source>
        <dbReference type="EMBL" id="EDO15289.1"/>
    </source>
</evidence>
<dbReference type="InterPro" id="IPR036812">
    <property type="entry name" value="NAD(P)_OxRdtase_dom_sf"/>
</dbReference>
<dbReference type="InParanoid" id="A7TR14"/>
<accession>A7TR14</accession>
<dbReference type="EMBL" id="DS480468">
    <property type="protein sequence ID" value="EDO15289.1"/>
    <property type="molecule type" value="Genomic_DNA"/>
</dbReference>
<dbReference type="InterPro" id="IPR050523">
    <property type="entry name" value="AKR_Detox_Biosynth"/>
</dbReference>
<sequence>MSIVQQKKFGNTGLKVSPLIIGCMSFGSKTWDEWVQDDKEEAFKILKHAYDRGIRSYDTANVYSNGQSEIILGEFLRKYNIPRETVVIMTKLRFPADENMDIDFKNMTPEMKLNVVNMQGLSRKSIFSSSRASVKRLGTYIDILQIHRGDPDTPFEETMGALNDVVIEGLTRYVGASLMLATEFAEMQFVAEKHGWFKFVNSQSCYHLMYREDERELIPFAKRHNIALTPFSPLNRGLLCRPLGTETTRSNSDSVIKTKNLKNYTDWEASIINRVEKLSIKKNIPMSAISLAWVLQKGCFPIVGFSSIERVEEAIDALDVNLTEEEMKYLEEPYQHRELYT</sequence>
<dbReference type="PANTHER" id="PTHR43364">
    <property type="entry name" value="NADH-SPECIFIC METHYLGLYOXAL REDUCTASE-RELATED"/>
    <property type="match status" value="1"/>
</dbReference>
<dbReference type="FunFam" id="3.20.20.100:FF:000004">
    <property type="entry name" value="Oxidoreductase, aldo/keto reductase"/>
    <property type="match status" value="1"/>
</dbReference>
<dbReference type="RefSeq" id="XP_001643147.1">
    <property type="nucleotide sequence ID" value="XM_001643097.1"/>
</dbReference>
<dbReference type="HOGENOM" id="CLU_023205_2_0_1"/>
<dbReference type="FunCoup" id="A7TR14">
    <property type="interactions" value="163"/>
</dbReference>
<proteinExistence type="predicted"/>
<reference evidence="3 4" key="1">
    <citation type="journal article" date="2007" name="Proc. Natl. Acad. Sci. U.S.A.">
        <title>Independent sorting-out of thousands of duplicated gene pairs in two yeast species descended from a whole-genome duplication.</title>
        <authorList>
            <person name="Scannell D.R."/>
            <person name="Frank A.C."/>
            <person name="Conant G.C."/>
            <person name="Byrne K.P."/>
            <person name="Woolfit M."/>
            <person name="Wolfe K.H."/>
        </authorList>
    </citation>
    <scope>NUCLEOTIDE SEQUENCE [LARGE SCALE GENOMIC DNA]</scope>
    <source>
        <strain evidence="4">ATCC 22028 / DSM 70294 / BCRC 21397 / CBS 2163 / NBRC 10782 / NRRL Y-8283 / UCD 57-17</strain>
    </source>
</reference>
<dbReference type="KEGG" id="vpo:Kpol_449p4"/>
<feature type="domain" description="NADP-dependent oxidoreductase" evidence="2">
    <location>
        <begin position="19"/>
        <end position="332"/>
    </location>
</feature>
<evidence type="ECO:0000256" key="1">
    <source>
        <dbReference type="ARBA" id="ARBA00023002"/>
    </source>
</evidence>
<dbReference type="SUPFAM" id="SSF51430">
    <property type="entry name" value="NAD(P)-linked oxidoreductase"/>
    <property type="match status" value="1"/>
</dbReference>
<dbReference type="AlphaFoldDB" id="A7TR14"/>
<dbReference type="Gene3D" id="3.20.20.100">
    <property type="entry name" value="NADP-dependent oxidoreductase domain"/>
    <property type="match status" value="1"/>
</dbReference>
<dbReference type="PhylomeDB" id="A7TR14"/>
<organism evidence="4">
    <name type="scientific">Vanderwaltozyma polyspora (strain ATCC 22028 / DSM 70294 / BCRC 21397 / CBS 2163 / NBRC 10782 / NRRL Y-8283 / UCD 57-17)</name>
    <name type="common">Kluyveromyces polysporus</name>
    <dbReference type="NCBI Taxonomy" id="436907"/>
    <lineage>
        <taxon>Eukaryota</taxon>
        <taxon>Fungi</taxon>
        <taxon>Dikarya</taxon>
        <taxon>Ascomycota</taxon>
        <taxon>Saccharomycotina</taxon>
        <taxon>Saccharomycetes</taxon>
        <taxon>Saccharomycetales</taxon>
        <taxon>Saccharomycetaceae</taxon>
        <taxon>Vanderwaltozyma</taxon>
    </lineage>
</organism>
<dbReference type="PANTHER" id="PTHR43364:SF15">
    <property type="entry name" value="ARYL-ALCOHOL DEHYDROGENASE AAD16-RELATED"/>
    <property type="match status" value="1"/>
</dbReference>
<dbReference type="GeneID" id="5543360"/>
<dbReference type="OMA" id="DIMTHAF"/>
<protein>
    <recommendedName>
        <fullName evidence="2">NADP-dependent oxidoreductase domain-containing protein</fullName>
    </recommendedName>
</protein>
<dbReference type="OrthoDB" id="48988at2759"/>
<dbReference type="GO" id="GO:0005829">
    <property type="term" value="C:cytosol"/>
    <property type="evidence" value="ECO:0007669"/>
    <property type="project" value="UniProtKB-ARBA"/>
</dbReference>
<evidence type="ECO:0000259" key="2">
    <source>
        <dbReference type="Pfam" id="PF00248"/>
    </source>
</evidence>
<dbReference type="STRING" id="436907.A7TR14"/>
<dbReference type="CDD" id="cd19079">
    <property type="entry name" value="AKR_EcYajO-like"/>
    <property type="match status" value="1"/>
</dbReference>
<dbReference type="GO" id="GO:0016491">
    <property type="term" value="F:oxidoreductase activity"/>
    <property type="evidence" value="ECO:0007669"/>
    <property type="project" value="UniProtKB-KW"/>
</dbReference>
<dbReference type="InterPro" id="IPR023210">
    <property type="entry name" value="NADP_OxRdtase_dom"/>
</dbReference>
<dbReference type="Pfam" id="PF00248">
    <property type="entry name" value="Aldo_ket_red"/>
    <property type="match status" value="1"/>
</dbReference>
<keyword evidence="4" id="KW-1185">Reference proteome</keyword>